<protein>
    <submittedName>
        <fullName evidence="5">Protein acetyltransferase</fullName>
    </submittedName>
</protein>
<dbReference type="AlphaFoldDB" id="A0A0B8Q6S1"/>
<evidence type="ECO:0000313" key="6">
    <source>
        <dbReference type="Proteomes" id="UP000031666"/>
    </source>
</evidence>
<reference evidence="5 6" key="1">
    <citation type="submission" date="2015-01" db="EMBL/GenBank/DDBJ databases">
        <title>Vibrio sp. C94 JCM 19241 whole genome shotgun sequence.</title>
        <authorList>
            <person name="Sawabe T."/>
            <person name="Meirelles P."/>
            <person name="Feng G."/>
            <person name="Sayaka M."/>
            <person name="Hattori M."/>
            <person name="Ohkuma M."/>
        </authorList>
    </citation>
    <scope>NUCLEOTIDE SEQUENCE [LARGE SCALE GENOMIC DNA]</scope>
    <source>
        <strain evidence="6">JCM 19241</strain>
    </source>
</reference>
<dbReference type="Gene3D" id="3.40.50.261">
    <property type="entry name" value="Succinyl-CoA synthetase domains"/>
    <property type="match status" value="2"/>
</dbReference>
<keyword evidence="3" id="KW-0067">ATP-binding</keyword>
<dbReference type="GO" id="GO:0005524">
    <property type="term" value="F:ATP binding"/>
    <property type="evidence" value="ECO:0007669"/>
    <property type="project" value="UniProtKB-KW"/>
</dbReference>
<dbReference type="Gene3D" id="3.30.470.20">
    <property type="entry name" value="ATP-grasp fold, B domain"/>
    <property type="match status" value="1"/>
</dbReference>
<evidence type="ECO:0000256" key="1">
    <source>
        <dbReference type="ARBA" id="ARBA00022598"/>
    </source>
</evidence>
<dbReference type="PANTHER" id="PTHR43334:SF1">
    <property type="entry name" value="3-HYDROXYPROPIONATE--COA LIGASE [ADP-FORMING]"/>
    <property type="match status" value="1"/>
</dbReference>
<evidence type="ECO:0000313" key="5">
    <source>
        <dbReference type="EMBL" id="GAM74286.1"/>
    </source>
</evidence>
<dbReference type="Pfam" id="PF13549">
    <property type="entry name" value="ATP-grasp_5"/>
    <property type="match status" value="1"/>
</dbReference>
<feature type="domain" description="Succinyl-CoA synthetase-like flavodoxin" evidence="4">
    <location>
        <begin position="1"/>
        <end position="102"/>
    </location>
</feature>
<gene>
    <name evidence="5" type="ORF">JCM19241_5482</name>
</gene>
<dbReference type="Pfam" id="PF13607">
    <property type="entry name" value="Succ_CoA_lig"/>
    <property type="match status" value="1"/>
</dbReference>
<dbReference type="InterPro" id="IPR016102">
    <property type="entry name" value="Succinyl-CoA_synth-like"/>
</dbReference>
<dbReference type="InterPro" id="IPR032875">
    <property type="entry name" value="Succ_CoA_lig_flav_dom"/>
</dbReference>
<dbReference type="InterPro" id="IPR051538">
    <property type="entry name" value="Acyl-CoA_Synth/Transferase"/>
</dbReference>
<dbReference type="GO" id="GO:0016740">
    <property type="term" value="F:transferase activity"/>
    <property type="evidence" value="ECO:0007669"/>
    <property type="project" value="UniProtKB-KW"/>
</dbReference>
<evidence type="ECO:0000256" key="3">
    <source>
        <dbReference type="ARBA" id="ARBA00022840"/>
    </source>
</evidence>
<evidence type="ECO:0000256" key="2">
    <source>
        <dbReference type="ARBA" id="ARBA00022741"/>
    </source>
</evidence>
<dbReference type="GO" id="GO:0016874">
    <property type="term" value="F:ligase activity"/>
    <property type="evidence" value="ECO:0007669"/>
    <property type="project" value="UniProtKB-KW"/>
</dbReference>
<dbReference type="Gene3D" id="3.40.630.30">
    <property type="match status" value="1"/>
</dbReference>
<accession>A0A0B8Q6S1</accession>
<keyword evidence="1" id="KW-0436">Ligase</keyword>
<reference evidence="5 6" key="2">
    <citation type="submission" date="2015-01" db="EMBL/GenBank/DDBJ databases">
        <authorList>
            <consortium name="NBRP consortium"/>
            <person name="Sawabe T."/>
            <person name="Meirelles P."/>
            <person name="Feng G."/>
            <person name="Sayaka M."/>
            <person name="Hattori M."/>
            <person name="Ohkuma M."/>
        </authorList>
    </citation>
    <scope>NUCLEOTIDE SEQUENCE [LARGE SCALE GENOMIC DNA]</scope>
    <source>
        <strain evidence="6">JCM 19241</strain>
    </source>
</reference>
<organism evidence="5 6">
    <name type="scientific">Vibrio ishigakensis</name>
    <dbReference type="NCBI Taxonomy" id="1481914"/>
    <lineage>
        <taxon>Bacteria</taxon>
        <taxon>Pseudomonadati</taxon>
        <taxon>Pseudomonadota</taxon>
        <taxon>Gammaproteobacteria</taxon>
        <taxon>Vibrionales</taxon>
        <taxon>Vibrionaceae</taxon>
        <taxon>Vibrio</taxon>
    </lineage>
</organism>
<name>A0A0B8Q6S1_9VIBR</name>
<proteinExistence type="predicted"/>
<sequence length="499" mass="55512">MADVSVSEVIDYLAMHSKTEAILLYVEHIKDARRFISAARSCARNKRILVLKGARNDTAKALSMQHHGGDKSLNLVYDSAFERCGLLRVKSTHELFAAAETLTHSVPLKGKRLAIITNGSGPGVIATDTLDQLGGKLAELSEKTQESLKSLTGQVGWQQNPVDISGDGQTNKIEKAFDILMEDQSVDVILVMYSPSALADPVDVATSLIEKYKIHPHRRRVNLLTNWLGESSAAEARKHFAKAGIPTYRTPESSIMAFMHLVRYRATQVQLMETPLSITKPAHQIKRTIELIGSEARTLSRETTEQILGDYDITLTTLMAPIHINLIMYNDPTFGAVIAIGKSDEISDENLTIGLPPLNQKLAQTLIKNGLREHKLSPLREEMFNELTRNLVSFSQLVVDIPKLDRVSLAGTFSPTGELSFVDGWIETSETDSRLSIRPYPIELEQEIQLKDQSLALIRPIKPEDEPSHAEFISKVSKEDLYKRFFSDVGEFDHMAVAT</sequence>
<keyword evidence="2" id="KW-0547">Nucleotide-binding</keyword>
<keyword evidence="5" id="KW-0808">Transferase</keyword>
<dbReference type="SUPFAM" id="SSF52210">
    <property type="entry name" value="Succinyl-CoA synthetase domains"/>
    <property type="match status" value="2"/>
</dbReference>
<dbReference type="EMBL" id="BBSC01000002">
    <property type="protein sequence ID" value="GAM74286.1"/>
    <property type="molecule type" value="Genomic_DNA"/>
</dbReference>
<dbReference type="PANTHER" id="PTHR43334">
    <property type="entry name" value="ACETATE--COA LIGASE [ADP-FORMING]"/>
    <property type="match status" value="1"/>
</dbReference>
<evidence type="ECO:0000259" key="4">
    <source>
        <dbReference type="Pfam" id="PF13607"/>
    </source>
</evidence>
<dbReference type="STRING" id="1481914.JCM19241_5482"/>
<dbReference type="Proteomes" id="UP000031666">
    <property type="component" value="Unassembled WGS sequence"/>
</dbReference>
<comment type="caution">
    <text evidence="5">The sequence shown here is derived from an EMBL/GenBank/DDBJ whole genome shotgun (WGS) entry which is preliminary data.</text>
</comment>